<dbReference type="PANTHER" id="PTHR11567:SF195">
    <property type="entry name" value="ACID PHOSPHATASE, PUTATIVE (AFU_ORTHOLOGUE AFUA_3G14570)-RELATED"/>
    <property type="match status" value="1"/>
</dbReference>
<dbReference type="Proteomes" id="UP000245771">
    <property type="component" value="Unassembled WGS sequence"/>
</dbReference>
<dbReference type="GO" id="GO:0016791">
    <property type="term" value="F:phosphatase activity"/>
    <property type="evidence" value="ECO:0007669"/>
    <property type="project" value="TreeGrafter"/>
</dbReference>
<dbReference type="EMBL" id="KZ819602">
    <property type="protein sequence ID" value="PWN37233.1"/>
    <property type="molecule type" value="Genomic_DNA"/>
</dbReference>
<dbReference type="Gene3D" id="3.40.50.1240">
    <property type="entry name" value="Phosphoglycerate mutase-like"/>
    <property type="match status" value="1"/>
</dbReference>
<dbReference type="OrthoDB" id="10262962at2759"/>
<protein>
    <submittedName>
        <fullName evidence="2">Phosphoglycerate mutase-like protein</fullName>
    </submittedName>
</protein>
<dbReference type="InterPro" id="IPR029033">
    <property type="entry name" value="His_PPase_superfam"/>
</dbReference>
<organism evidence="2 3">
    <name type="scientific">Meira miltonrushii</name>
    <dbReference type="NCBI Taxonomy" id="1280837"/>
    <lineage>
        <taxon>Eukaryota</taxon>
        <taxon>Fungi</taxon>
        <taxon>Dikarya</taxon>
        <taxon>Basidiomycota</taxon>
        <taxon>Ustilaginomycotina</taxon>
        <taxon>Exobasidiomycetes</taxon>
        <taxon>Exobasidiales</taxon>
        <taxon>Brachybasidiaceae</taxon>
        <taxon>Meira</taxon>
    </lineage>
</organism>
<dbReference type="InterPro" id="IPR000560">
    <property type="entry name" value="His_Pase_clade-2"/>
</dbReference>
<reference evidence="2 3" key="1">
    <citation type="journal article" date="2018" name="Mol. Biol. Evol.">
        <title>Broad Genomic Sampling Reveals a Smut Pathogenic Ancestry of the Fungal Clade Ustilaginomycotina.</title>
        <authorList>
            <person name="Kijpornyongpan T."/>
            <person name="Mondo S.J."/>
            <person name="Barry K."/>
            <person name="Sandor L."/>
            <person name="Lee J."/>
            <person name="Lipzen A."/>
            <person name="Pangilinan J."/>
            <person name="LaButti K."/>
            <person name="Hainaut M."/>
            <person name="Henrissat B."/>
            <person name="Grigoriev I.V."/>
            <person name="Spatafora J.W."/>
            <person name="Aime M.C."/>
        </authorList>
    </citation>
    <scope>NUCLEOTIDE SEQUENCE [LARGE SCALE GENOMIC DNA]</scope>
    <source>
        <strain evidence="2 3">MCA 3882</strain>
    </source>
</reference>
<dbReference type="GeneID" id="37018908"/>
<gene>
    <name evidence="2" type="ORF">FA14DRAFT_141322</name>
</gene>
<dbReference type="InParanoid" id="A0A316VLI3"/>
<dbReference type="AlphaFoldDB" id="A0A316VLI3"/>
<dbReference type="SUPFAM" id="SSF53254">
    <property type="entry name" value="Phosphoglycerate mutase-like"/>
    <property type="match status" value="1"/>
</dbReference>
<accession>A0A316VLI3</accession>
<evidence type="ECO:0000313" key="2">
    <source>
        <dbReference type="EMBL" id="PWN37233.1"/>
    </source>
</evidence>
<dbReference type="InterPro" id="IPR050645">
    <property type="entry name" value="Histidine_acid_phosphatase"/>
</dbReference>
<dbReference type="PANTHER" id="PTHR11567">
    <property type="entry name" value="ACID PHOSPHATASE-RELATED"/>
    <property type="match status" value="1"/>
</dbReference>
<name>A0A316VLI3_9BASI</name>
<proteinExistence type="inferred from homology"/>
<evidence type="ECO:0000256" key="1">
    <source>
        <dbReference type="ARBA" id="ARBA00005375"/>
    </source>
</evidence>
<evidence type="ECO:0000313" key="3">
    <source>
        <dbReference type="Proteomes" id="UP000245771"/>
    </source>
</evidence>
<sequence>MTLSIPSSLSWYCAAPHTAASNYTLPPQLLQDDYTPPSQEAELIHLIHVQRHSKRTSVNLLPNEEFYNPPAGWNCNNIQYYNYAHGNDGSTNIQKHFGIPDWHPLKSRFWNGTCESGPLTAGGLHDAFQQGKDLWSVYGPKGKNPIHNFGSPWPTQHNTLLRNSPEERTFQVASGLLHGMGVPDHENFKSVVMPSTLDNIVPNYVCSHANDLRNTINAEKAWTDHIASKADLFGTLNDVLGTANLSAWNSWIDHPFDALSSRQCNGHPLPTNPQTGKSITQDIADQVYAEGNWEYNYIWNASPNADEYTKYSIALLVKELAVLMKTVQDGTNEKKLSLFVGHDGTMVRLFKTVGMPYIMWPGMGSELNFEIYKTKEKTPKYYVRTLSYGKTLNSTVKALTGSDQPAEASWAPLEDVIAYLNERVPADLASKC</sequence>
<comment type="similarity">
    <text evidence="1">Belongs to the histidine acid phosphatase family.</text>
</comment>
<dbReference type="Pfam" id="PF00328">
    <property type="entry name" value="His_Phos_2"/>
    <property type="match status" value="1"/>
</dbReference>
<dbReference type="RefSeq" id="XP_025357535.1">
    <property type="nucleotide sequence ID" value="XM_025497127.1"/>
</dbReference>
<keyword evidence="3" id="KW-1185">Reference proteome</keyword>